<evidence type="ECO:0000256" key="4">
    <source>
        <dbReference type="ARBA" id="ARBA00022670"/>
    </source>
</evidence>
<dbReference type="Pfam" id="PF00090">
    <property type="entry name" value="TSP_1"/>
    <property type="match status" value="1"/>
</dbReference>
<dbReference type="Pfam" id="PF01400">
    <property type="entry name" value="Astacin"/>
    <property type="match status" value="1"/>
</dbReference>
<keyword evidence="3" id="KW-0245">EGF-like domain</keyword>
<keyword evidence="6 12" id="KW-0732">Signal</keyword>
<dbReference type="SMART" id="SM00209">
    <property type="entry name" value="TSP1"/>
    <property type="match status" value="1"/>
</dbReference>
<keyword evidence="11" id="KW-0325">Glycoprotein</keyword>
<dbReference type="PROSITE" id="PS50092">
    <property type="entry name" value="TSP1"/>
    <property type="match status" value="1"/>
</dbReference>
<evidence type="ECO:0000256" key="14">
    <source>
        <dbReference type="PROSITE-ProRule" id="PRU01211"/>
    </source>
</evidence>
<dbReference type="PRINTS" id="PR00480">
    <property type="entry name" value="ASTACIN"/>
</dbReference>
<dbReference type="InterPro" id="IPR024079">
    <property type="entry name" value="MetalloPept_cat_dom_sf"/>
</dbReference>
<keyword evidence="2 12" id="KW-0964">Secreted</keyword>
<keyword evidence="5 14" id="KW-0479">Metal-binding</keyword>
<dbReference type="SUPFAM" id="SSF49854">
    <property type="entry name" value="Spermadhesin, CUB domain"/>
    <property type="match status" value="1"/>
</dbReference>
<keyword evidence="7 14" id="KW-0378">Hydrolase</keyword>
<reference evidence="19" key="1">
    <citation type="submission" date="2022-10" db="EMBL/GenBank/DDBJ databases">
        <title>Genome assembly of Pristionchus species.</title>
        <authorList>
            <person name="Yoshida K."/>
            <person name="Sommer R.J."/>
        </authorList>
    </citation>
    <scope>NUCLEOTIDE SEQUENCE [LARGE SCALE GENOMIC DNA]</scope>
    <source>
        <strain evidence="19">RS5460</strain>
    </source>
</reference>
<dbReference type="InterPro" id="IPR000884">
    <property type="entry name" value="TSP1_rpt"/>
</dbReference>
<evidence type="ECO:0000256" key="2">
    <source>
        <dbReference type="ARBA" id="ARBA00022525"/>
    </source>
</evidence>
<dbReference type="Gene3D" id="3.40.390.10">
    <property type="entry name" value="Collagenase (Catalytic Domain)"/>
    <property type="match status" value="1"/>
</dbReference>
<comment type="cofactor">
    <cofactor evidence="14 15">
        <name>Zn(2+)</name>
        <dbReference type="ChEBI" id="CHEBI:29105"/>
    </cofactor>
    <text evidence="14 15">Binds 1 zinc ion per subunit.</text>
</comment>
<feature type="domain" description="Peptidase M12A" evidence="17">
    <location>
        <begin position="121"/>
        <end position="316"/>
    </location>
</feature>
<dbReference type="InterPro" id="IPR000859">
    <property type="entry name" value="CUB_dom"/>
</dbReference>
<evidence type="ECO:0000256" key="3">
    <source>
        <dbReference type="ARBA" id="ARBA00022536"/>
    </source>
</evidence>
<evidence type="ECO:0000313" key="18">
    <source>
        <dbReference type="EMBL" id="GMR54217.1"/>
    </source>
</evidence>
<dbReference type="PANTHER" id="PTHR10127:SF849">
    <property type="entry name" value="ZINC METALLOPROTEINASE NAS-36"/>
    <property type="match status" value="1"/>
</dbReference>
<evidence type="ECO:0000256" key="15">
    <source>
        <dbReference type="RuleBase" id="RU361183"/>
    </source>
</evidence>
<feature type="signal peptide" evidence="12 15">
    <location>
        <begin position="1"/>
        <end position="18"/>
    </location>
</feature>
<evidence type="ECO:0000313" key="19">
    <source>
        <dbReference type="Proteomes" id="UP001328107"/>
    </source>
</evidence>
<evidence type="ECO:0000256" key="5">
    <source>
        <dbReference type="ARBA" id="ARBA00022723"/>
    </source>
</evidence>
<evidence type="ECO:0000256" key="12">
    <source>
        <dbReference type="PIRNR" id="PIRNR036365"/>
    </source>
</evidence>
<dbReference type="FunFam" id="3.40.390.10:FF:000028">
    <property type="entry name" value="Zinc metalloproteinase"/>
    <property type="match status" value="1"/>
</dbReference>
<dbReference type="GO" id="GO:0018996">
    <property type="term" value="P:molting cycle, collagen and cuticulin-based cuticle"/>
    <property type="evidence" value="ECO:0007669"/>
    <property type="project" value="InterPro"/>
</dbReference>
<dbReference type="PROSITE" id="PS01180">
    <property type="entry name" value="CUB"/>
    <property type="match status" value="1"/>
</dbReference>
<dbReference type="SUPFAM" id="SSF55486">
    <property type="entry name" value="Metalloproteases ('zincins'), catalytic domain"/>
    <property type="match status" value="1"/>
</dbReference>
<dbReference type="InterPro" id="IPR035914">
    <property type="entry name" value="Sperma_CUB_dom_sf"/>
</dbReference>
<dbReference type="InterPro" id="IPR001506">
    <property type="entry name" value="Peptidase_M12A"/>
</dbReference>
<dbReference type="AlphaFoldDB" id="A0AAN5D1Y1"/>
<evidence type="ECO:0000256" key="7">
    <source>
        <dbReference type="ARBA" id="ARBA00022801"/>
    </source>
</evidence>
<evidence type="ECO:0000256" key="9">
    <source>
        <dbReference type="ARBA" id="ARBA00023049"/>
    </source>
</evidence>
<evidence type="ECO:0000256" key="11">
    <source>
        <dbReference type="ARBA" id="ARBA00023180"/>
    </source>
</evidence>
<dbReference type="PIRSF" id="PIRSF036365">
    <property type="entry name" value="Astacin_nematoda"/>
    <property type="match status" value="1"/>
</dbReference>
<comment type="caution">
    <text evidence="18">The sequence shown here is derived from an EMBL/GenBank/DDBJ whole genome shotgun (WGS) entry which is preliminary data.</text>
</comment>
<feature type="binding site" evidence="14">
    <location>
        <position position="213"/>
    </location>
    <ligand>
        <name>Zn(2+)</name>
        <dbReference type="ChEBI" id="CHEBI:29105"/>
        <note>catalytic</note>
    </ligand>
</feature>
<feature type="binding site" evidence="14">
    <location>
        <position position="223"/>
    </location>
    <ligand>
        <name>Zn(2+)</name>
        <dbReference type="ChEBI" id="CHEBI:29105"/>
        <note>catalytic</note>
    </ligand>
</feature>
<dbReference type="InterPro" id="IPR036383">
    <property type="entry name" value="TSP1_rpt_sf"/>
</dbReference>
<dbReference type="CDD" id="cd00041">
    <property type="entry name" value="CUB"/>
    <property type="match status" value="1"/>
</dbReference>
<dbReference type="Gene3D" id="2.60.120.290">
    <property type="entry name" value="Spermadhesin, CUB domain"/>
    <property type="match status" value="1"/>
</dbReference>
<keyword evidence="10" id="KW-1015">Disulfide bond</keyword>
<name>A0AAN5D1Y1_9BILA</name>
<dbReference type="InterPro" id="IPR000742">
    <property type="entry name" value="EGF"/>
</dbReference>
<evidence type="ECO:0000256" key="10">
    <source>
        <dbReference type="ARBA" id="ARBA00023157"/>
    </source>
</evidence>
<dbReference type="GO" id="GO:0006508">
    <property type="term" value="P:proteolysis"/>
    <property type="evidence" value="ECO:0007669"/>
    <property type="project" value="UniProtKB-KW"/>
</dbReference>
<gene>
    <name evidence="18" type="ORF">PMAYCL1PPCAC_24412</name>
</gene>
<dbReference type="CDD" id="cd04280">
    <property type="entry name" value="ZnMc_astacin_like"/>
    <property type="match status" value="1"/>
</dbReference>
<evidence type="ECO:0000259" key="16">
    <source>
        <dbReference type="PROSITE" id="PS01180"/>
    </source>
</evidence>
<keyword evidence="8 14" id="KW-0862">Zinc</keyword>
<feature type="domain" description="CUB" evidence="16">
    <location>
        <begin position="361"/>
        <end position="476"/>
    </location>
</feature>
<dbReference type="Gene3D" id="2.20.100.10">
    <property type="entry name" value="Thrombospondin type-1 (TSP1) repeat"/>
    <property type="match status" value="1"/>
</dbReference>
<evidence type="ECO:0000259" key="17">
    <source>
        <dbReference type="PROSITE" id="PS51864"/>
    </source>
</evidence>
<keyword evidence="19" id="KW-1185">Reference proteome</keyword>
<dbReference type="EMBL" id="BTRK01000005">
    <property type="protein sequence ID" value="GMR54217.1"/>
    <property type="molecule type" value="Genomic_DNA"/>
</dbReference>
<dbReference type="SUPFAM" id="SSF82895">
    <property type="entry name" value="TSP-1 type 1 repeat"/>
    <property type="match status" value="1"/>
</dbReference>
<comment type="subcellular location">
    <subcellularLocation>
        <location evidence="1 12">Secreted</location>
    </subcellularLocation>
</comment>
<sequence>MLASFILFLSISALRLKAEDGAPQEINTHFDINQSELDAISSLLFKIKEKSFKKAFGDRSFGNDAEEDSKKPVSISGNQPEVDKAMIPFLYEGDILLNQKQAETILLDIGEETKRIRRKRNFVSDSLAKWSSLPIKYRLHESLAFFEIAQIVRSVKLWENRTCLSFERVIGIPDGDFIEFFKGQGCYSMIGRNGGRQGVSIGQNCLKQGVIEHEIGHALGLWHEQSRPDADAYIKVRLDYILPSYKADFDQQTSGITTLGIPYDLGSVMHYGPLAFSSDKMTPTVETKDPLYRATIGQRETLSFYDVKAINTAYCSDKCSGSTSCLNGGYPHPSRCAECICPSGMGGNLCETFETPKNAECGGSLTASSEWQFISSPGFPDPGYSPDQQCAWIIQSPSSSDRIEFEFVEDFSFLCTSTCVDYVELKIQADLANTGFRLCCYDLHSESFVSESPRALVLFRSQLSTDVGFKLRFRTTAKPARTTLPPPTTTTTLPTPVGSSIVWSGWGEWSACSRTCGGCGVRSRTRKCPVSKCEGRHQEFNTCNLEACPIDKHCARVMSANKLCNGKVCTSVSEVLTGCDEPLCCPPFFPVNGICQSDDPLVNDFIDL</sequence>
<evidence type="ECO:0000256" key="8">
    <source>
        <dbReference type="ARBA" id="ARBA00022833"/>
    </source>
</evidence>
<dbReference type="InterPro" id="IPR006026">
    <property type="entry name" value="Peptidase_Metallo"/>
</dbReference>
<accession>A0AAN5D1Y1</accession>
<dbReference type="GO" id="GO:0005576">
    <property type="term" value="C:extracellular region"/>
    <property type="evidence" value="ECO:0007669"/>
    <property type="project" value="UniProtKB-SubCell"/>
</dbReference>
<keyword evidence="9 14" id="KW-0482">Metalloprotease</keyword>
<feature type="binding site" evidence="14">
    <location>
        <position position="217"/>
    </location>
    <ligand>
        <name>Zn(2+)</name>
        <dbReference type="ChEBI" id="CHEBI:29105"/>
        <note>catalytic</note>
    </ligand>
</feature>
<dbReference type="Pfam" id="PF00431">
    <property type="entry name" value="CUB"/>
    <property type="match status" value="1"/>
</dbReference>
<feature type="chain" id="PRO_5042662835" description="Zinc metalloproteinase" evidence="12 15">
    <location>
        <begin position="19"/>
        <end position="608"/>
    </location>
</feature>
<evidence type="ECO:0000256" key="6">
    <source>
        <dbReference type="ARBA" id="ARBA00022729"/>
    </source>
</evidence>
<organism evidence="18 19">
    <name type="scientific">Pristionchus mayeri</name>
    <dbReference type="NCBI Taxonomy" id="1317129"/>
    <lineage>
        <taxon>Eukaryota</taxon>
        <taxon>Metazoa</taxon>
        <taxon>Ecdysozoa</taxon>
        <taxon>Nematoda</taxon>
        <taxon>Chromadorea</taxon>
        <taxon>Rhabditida</taxon>
        <taxon>Rhabditina</taxon>
        <taxon>Diplogasteromorpha</taxon>
        <taxon>Diplogasteroidea</taxon>
        <taxon>Neodiplogasteridae</taxon>
        <taxon>Pristionchus</taxon>
    </lineage>
</organism>
<dbReference type="InterPro" id="IPR034035">
    <property type="entry name" value="Astacin-like_dom"/>
</dbReference>
<dbReference type="GO" id="GO:0004222">
    <property type="term" value="F:metalloendopeptidase activity"/>
    <property type="evidence" value="ECO:0007669"/>
    <property type="project" value="UniProtKB-UniRule"/>
</dbReference>
<dbReference type="SMART" id="SM00042">
    <property type="entry name" value="CUB"/>
    <property type="match status" value="1"/>
</dbReference>
<dbReference type="SMART" id="SM00235">
    <property type="entry name" value="ZnMc"/>
    <property type="match status" value="1"/>
</dbReference>
<dbReference type="InterPro" id="IPR017050">
    <property type="entry name" value="Metallopeptidase_nem"/>
</dbReference>
<dbReference type="GO" id="GO:0008270">
    <property type="term" value="F:zinc ion binding"/>
    <property type="evidence" value="ECO:0007669"/>
    <property type="project" value="UniProtKB-UniRule"/>
</dbReference>
<evidence type="ECO:0000256" key="13">
    <source>
        <dbReference type="PROSITE-ProRule" id="PRU00059"/>
    </source>
</evidence>
<dbReference type="Proteomes" id="UP001328107">
    <property type="component" value="Unassembled WGS sequence"/>
</dbReference>
<keyword evidence="4 14" id="KW-0645">Protease</keyword>
<dbReference type="PROSITE" id="PS51864">
    <property type="entry name" value="ASTACIN"/>
    <property type="match status" value="1"/>
</dbReference>
<protein>
    <recommendedName>
        <fullName evidence="12">Zinc metalloproteinase</fullName>
    </recommendedName>
</protein>
<comment type="caution">
    <text evidence="13">Lacks conserved residue(s) required for the propagation of feature annotation.</text>
</comment>
<proteinExistence type="predicted"/>
<evidence type="ECO:0000256" key="1">
    <source>
        <dbReference type="ARBA" id="ARBA00004613"/>
    </source>
</evidence>
<dbReference type="PROSITE" id="PS00022">
    <property type="entry name" value="EGF_1"/>
    <property type="match status" value="1"/>
</dbReference>
<dbReference type="PANTHER" id="PTHR10127">
    <property type="entry name" value="DISCOIDIN, CUB, EGF, LAMININ , AND ZINC METALLOPROTEASE DOMAIN CONTAINING"/>
    <property type="match status" value="1"/>
</dbReference>
<feature type="active site" evidence="14">
    <location>
        <position position="214"/>
    </location>
</feature>